<evidence type="ECO:0000256" key="4">
    <source>
        <dbReference type="ARBA" id="ARBA00022989"/>
    </source>
</evidence>
<comment type="subcellular location">
    <subcellularLocation>
        <location evidence="1">Membrane</location>
        <topology evidence="1">Multi-pass membrane protein</topology>
    </subcellularLocation>
</comment>
<keyword evidence="2" id="KW-0813">Transport</keyword>
<dbReference type="InterPro" id="IPR006153">
    <property type="entry name" value="Cation/H_exchanger_TM"/>
</dbReference>
<dbReference type="InterPro" id="IPR050794">
    <property type="entry name" value="CPA2_transporter"/>
</dbReference>
<feature type="transmembrane region" description="Helical" evidence="7">
    <location>
        <begin position="212"/>
        <end position="230"/>
    </location>
</feature>
<sequence length="435" mass="43307">MRNPRMSRTPGIPASPEREDMTLLDAAVVVVAALAAAVLGRRIAGLARQPAMVGEIVLCLLLGAVLAASGLHLLDSADTVVRTVGHAGLALFVTGAVHGMRTEGARPVGRAVVGLALGSVLLPMAAGVGVAAWVMSSGDSALRGDSPAPALTLMLAVALSVTAVPVLAGILQDHGLERTLTGRLSLTAAVTIDAITWPLLAVAVALAKGGGGPLRTAAVLGGGAVVALVARRAATAPAVRRAAVRYPVLAVVTAAALSVAAATTTQELGCTDVLGAALVGLALPADGPFERVGRTVGVAGRRTLPVYFVVTGATFLTGAGAGVPWTAIVVVTVAAIAAKLIGSYAGARAGALPRPVALRLATLMNTRGLTELVVLQAGLASGVLTPRLYLALVVMALVTTVLSGPLLRAVGGPAPAPPTRVGRATPAVIGDERTW</sequence>
<comment type="caution">
    <text evidence="9">The sequence shown here is derived from an EMBL/GenBank/DDBJ whole genome shotgun (WGS) entry which is preliminary data.</text>
</comment>
<evidence type="ECO:0000256" key="5">
    <source>
        <dbReference type="ARBA" id="ARBA00023065"/>
    </source>
</evidence>
<organism evidence="9 10">
    <name type="scientific">Streptomyces fumanus</name>
    <dbReference type="NCBI Taxonomy" id="67302"/>
    <lineage>
        <taxon>Bacteria</taxon>
        <taxon>Bacillati</taxon>
        <taxon>Actinomycetota</taxon>
        <taxon>Actinomycetes</taxon>
        <taxon>Kitasatosporales</taxon>
        <taxon>Streptomycetaceae</taxon>
        <taxon>Streptomyces</taxon>
    </lineage>
</organism>
<feature type="domain" description="Cation/H+ exchanger transmembrane" evidence="8">
    <location>
        <begin position="46"/>
        <end position="408"/>
    </location>
</feature>
<keyword evidence="3 7" id="KW-0812">Transmembrane</keyword>
<evidence type="ECO:0000256" key="2">
    <source>
        <dbReference type="ARBA" id="ARBA00022448"/>
    </source>
</evidence>
<dbReference type="GO" id="GO:1902600">
    <property type="term" value="P:proton transmembrane transport"/>
    <property type="evidence" value="ECO:0007669"/>
    <property type="project" value="InterPro"/>
</dbReference>
<dbReference type="GO" id="GO:0016020">
    <property type="term" value="C:membrane"/>
    <property type="evidence" value="ECO:0007669"/>
    <property type="project" value="UniProtKB-SubCell"/>
</dbReference>
<reference evidence="9" key="1">
    <citation type="journal article" date="2014" name="Int. J. Syst. Evol. Microbiol.">
        <title>Complete genome sequence of Corynebacterium casei LMG S-19264T (=DSM 44701T), isolated from a smear-ripened cheese.</title>
        <authorList>
            <consortium name="US DOE Joint Genome Institute (JGI-PGF)"/>
            <person name="Walter F."/>
            <person name="Albersmeier A."/>
            <person name="Kalinowski J."/>
            <person name="Ruckert C."/>
        </authorList>
    </citation>
    <scope>NUCLEOTIDE SEQUENCE</scope>
    <source>
        <strain evidence="9">JCM 4477</strain>
    </source>
</reference>
<dbReference type="Gene3D" id="1.20.1530.20">
    <property type="match status" value="1"/>
</dbReference>
<dbReference type="EMBL" id="BNBI01000008">
    <property type="protein sequence ID" value="GHF10585.1"/>
    <property type="molecule type" value="Genomic_DNA"/>
</dbReference>
<evidence type="ECO:0000256" key="1">
    <source>
        <dbReference type="ARBA" id="ARBA00004141"/>
    </source>
</evidence>
<evidence type="ECO:0000313" key="9">
    <source>
        <dbReference type="EMBL" id="GHF10585.1"/>
    </source>
</evidence>
<feature type="transmembrane region" description="Helical" evidence="7">
    <location>
        <begin position="390"/>
        <end position="410"/>
    </location>
</feature>
<dbReference type="InterPro" id="IPR038770">
    <property type="entry name" value="Na+/solute_symporter_sf"/>
</dbReference>
<proteinExistence type="predicted"/>
<reference evidence="9" key="2">
    <citation type="submission" date="2020-09" db="EMBL/GenBank/DDBJ databases">
        <authorList>
            <person name="Sun Q."/>
            <person name="Ohkuma M."/>
        </authorList>
    </citation>
    <scope>NUCLEOTIDE SEQUENCE</scope>
    <source>
        <strain evidence="9">JCM 4477</strain>
    </source>
</reference>
<feature type="transmembrane region" description="Helical" evidence="7">
    <location>
        <begin position="183"/>
        <end position="206"/>
    </location>
</feature>
<feature type="transmembrane region" description="Helical" evidence="7">
    <location>
        <begin position="112"/>
        <end position="136"/>
    </location>
</feature>
<evidence type="ECO:0000256" key="6">
    <source>
        <dbReference type="ARBA" id="ARBA00023136"/>
    </source>
</evidence>
<feature type="transmembrane region" description="Helical" evidence="7">
    <location>
        <begin position="80"/>
        <end position="100"/>
    </location>
</feature>
<feature type="transmembrane region" description="Helical" evidence="7">
    <location>
        <begin position="327"/>
        <end position="347"/>
    </location>
</feature>
<feature type="transmembrane region" description="Helical" evidence="7">
    <location>
        <begin position="242"/>
        <end position="261"/>
    </location>
</feature>
<protein>
    <submittedName>
        <fullName evidence="9">Antiporter Na+ or K+/H+ exchanger</fullName>
    </submittedName>
</protein>
<feature type="transmembrane region" description="Helical" evidence="7">
    <location>
        <begin position="52"/>
        <end position="74"/>
    </location>
</feature>
<dbReference type="PANTHER" id="PTHR32468">
    <property type="entry name" value="CATION/H + ANTIPORTER"/>
    <property type="match status" value="1"/>
</dbReference>
<dbReference type="GO" id="GO:0015297">
    <property type="term" value="F:antiporter activity"/>
    <property type="evidence" value="ECO:0007669"/>
    <property type="project" value="InterPro"/>
</dbReference>
<keyword evidence="6 7" id="KW-0472">Membrane</keyword>
<gene>
    <name evidence="9" type="ORF">GCM10018772_39480</name>
</gene>
<feature type="transmembrane region" description="Helical" evidence="7">
    <location>
        <begin position="148"/>
        <end position="171"/>
    </location>
</feature>
<evidence type="ECO:0000256" key="7">
    <source>
        <dbReference type="SAM" id="Phobius"/>
    </source>
</evidence>
<name>A0A919AHX7_9ACTN</name>
<dbReference type="AlphaFoldDB" id="A0A919AHX7"/>
<keyword evidence="10" id="KW-1185">Reference proteome</keyword>
<dbReference type="PANTHER" id="PTHR32468:SF0">
    <property type="entry name" value="K(+)_H(+) ANTIPORTER 1"/>
    <property type="match status" value="1"/>
</dbReference>
<keyword evidence="4 7" id="KW-1133">Transmembrane helix</keyword>
<accession>A0A919AHX7</accession>
<evidence type="ECO:0000313" key="10">
    <source>
        <dbReference type="Proteomes" id="UP000630718"/>
    </source>
</evidence>
<keyword evidence="5" id="KW-0406">Ion transport</keyword>
<evidence type="ECO:0000256" key="3">
    <source>
        <dbReference type="ARBA" id="ARBA00022692"/>
    </source>
</evidence>
<dbReference type="Proteomes" id="UP000630718">
    <property type="component" value="Unassembled WGS sequence"/>
</dbReference>
<dbReference type="Pfam" id="PF00999">
    <property type="entry name" value="Na_H_Exchanger"/>
    <property type="match status" value="1"/>
</dbReference>
<evidence type="ECO:0000259" key="8">
    <source>
        <dbReference type="Pfam" id="PF00999"/>
    </source>
</evidence>